<dbReference type="PANTHER" id="PTHR11575:SF24">
    <property type="entry name" value="5'-NUCLEOTIDASE"/>
    <property type="match status" value="1"/>
</dbReference>
<dbReference type="SUPFAM" id="SSF55816">
    <property type="entry name" value="5'-nucleotidase (syn. UDP-sugar hydrolase), C-terminal domain"/>
    <property type="match status" value="1"/>
</dbReference>
<dbReference type="GO" id="GO:0006196">
    <property type="term" value="P:AMP catabolic process"/>
    <property type="evidence" value="ECO:0007669"/>
    <property type="project" value="TreeGrafter"/>
</dbReference>
<dbReference type="EC" id="3.1.3.5" evidence="3"/>
<organism evidence="9 10">
    <name type="scientific">Candidula unifasciata</name>
    <dbReference type="NCBI Taxonomy" id="100452"/>
    <lineage>
        <taxon>Eukaryota</taxon>
        <taxon>Metazoa</taxon>
        <taxon>Spiralia</taxon>
        <taxon>Lophotrochozoa</taxon>
        <taxon>Mollusca</taxon>
        <taxon>Gastropoda</taxon>
        <taxon>Heterobranchia</taxon>
        <taxon>Euthyneura</taxon>
        <taxon>Panpulmonata</taxon>
        <taxon>Eupulmonata</taxon>
        <taxon>Stylommatophora</taxon>
        <taxon>Helicina</taxon>
        <taxon>Helicoidea</taxon>
        <taxon>Geomitridae</taxon>
        <taxon>Candidula</taxon>
    </lineage>
</organism>
<dbReference type="InterPro" id="IPR006179">
    <property type="entry name" value="5_nucleotidase/apyrase"/>
</dbReference>
<evidence type="ECO:0000313" key="10">
    <source>
        <dbReference type="Proteomes" id="UP000678393"/>
    </source>
</evidence>
<feature type="domain" description="5'-Nucleotidase C-terminal" evidence="8">
    <location>
        <begin position="149"/>
        <end position="322"/>
    </location>
</feature>
<proteinExistence type="inferred from homology"/>
<keyword evidence="4" id="KW-0479">Metal-binding</keyword>
<evidence type="ECO:0000256" key="5">
    <source>
        <dbReference type="ARBA" id="ARBA00022741"/>
    </source>
</evidence>
<feature type="non-terminal residue" evidence="9">
    <location>
        <position position="332"/>
    </location>
</feature>
<protein>
    <recommendedName>
        <fullName evidence="3">5'-nucleotidase</fullName>
        <ecNumber evidence="3">3.1.3.5</ecNumber>
    </recommendedName>
</protein>
<dbReference type="EMBL" id="CAJHNH020000084">
    <property type="protein sequence ID" value="CAG5115172.1"/>
    <property type="molecule type" value="Genomic_DNA"/>
</dbReference>
<evidence type="ECO:0000256" key="3">
    <source>
        <dbReference type="ARBA" id="ARBA00012643"/>
    </source>
</evidence>
<dbReference type="Gene3D" id="3.90.780.10">
    <property type="entry name" value="5'-Nucleotidase, C-terminal domain"/>
    <property type="match status" value="1"/>
</dbReference>
<comment type="catalytic activity">
    <reaction evidence="1">
        <text>a ribonucleoside 5'-phosphate + H2O = a ribonucleoside + phosphate</text>
        <dbReference type="Rhea" id="RHEA:12484"/>
        <dbReference type="ChEBI" id="CHEBI:15377"/>
        <dbReference type="ChEBI" id="CHEBI:18254"/>
        <dbReference type="ChEBI" id="CHEBI:43474"/>
        <dbReference type="ChEBI" id="CHEBI:58043"/>
        <dbReference type="EC" id="3.1.3.5"/>
    </reaction>
</comment>
<dbReference type="InterPro" id="IPR008334">
    <property type="entry name" value="5'-Nucleotdase_C"/>
</dbReference>
<evidence type="ECO:0000256" key="7">
    <source>
        <dbReference type="RuleBase" id="RU362119"/>
    </source>
</evidence>
<accession>A0A8S3YII0</accession>
<dbReference type="Pfam" id="PF02872">
    <property type="entry name" value="5_nucleotid_C"/>
    <property type="match status" value="1"/>
</dbReference>
<dbReference type="GO" id="GO:0046872">
    <property type="term" value="F:metal ion binding"/>
    <property type="evidence" value="ECO:0007669"/>
    <property type="project" value="UniProtKB-KW"/>
</dbReference>
<dbReference type="InterPro" id="IPR036907">
    <property type="entry name" value="5'-Nucleotdase_C_sf"/>
</dbReference>
<dbReference type="FunFam" id="3.90.780.10:FF:000001">
    <property type="entry name" value="NT5E isoform 3"/>
    <property type="match status" value="1"/>
</dbReference>
<dbReference type="SUPFAM" id="SSF56300">
    <property type="entry name" value="Metallo-dependent phosphatases"/>
    <property type="match status" value="1"/>
</dbReference>
<dbReference type="GO" id="GO:0000166">
    <property type="term" value="F:nucleotide binding"/>
    <property type="evidence" value="ECO:0007669"/>
    <property type="project" value="UniProtKB-KW"/>
</dbReference>
<evidence type="ECO:0000256" key="6">
    <source>
        <dbReference type="ARBA" id="ARBA00022801"/>
    </source>
</evidence>
<evidence type="ECO:0000259" key="8">
    <source>
        <dbReference type="Pfam" id="PF02872"/>
    </source>
</evidence>
<comment type="caution">
    <text evidence="9">The sequence shown here is derived from an EMBL/GenBank/DDBJ whole genome shotgun (WGS) entry which is preliminary data.</text>
</comment>
<dbReference type="InterPro" id="IPR029052">
    <property type="entry name" value="Metallo-depent_PP-like"/>
</dbReference>
<comment type="similarity">
    <text evidence="2 7">Belongs to the 5'-nucleotidase family.</text>
</comment>
<dbReference type="PANTHER" id="PTHR11575">
    <property type="entry name" value="5'-NUCLEOTIDASE-RELATED"/>
    <property type="match status" value="1"/>
</dbReference>
<dbReference type="PRINTS" id="PR01607">
    <property type="entry name" value="APYRASEFAMLY"/>
</dbReference>
<dbReference type="Proteomes" id="UP000678393">
    <property type="component" value="Unassembled WGS sequence"/>
</dbReference>
<dbReference type="Gene3D" id="3.60.21.10">
    <property type="match status" value="1"/>
</dbReference>
<reference evidence="9" key="1">
    <citation type="submission" date="2021-04" db="EMBL/GenBank/DDBJ databases">
        <authorList>
            <consortium name="Molecular Ecology Group"/>
        </authorList>
    </citation>
    <scope>NUCLEOTIDE SEQUENCE</scope>
</reference>
<keyword evidence="10" id="KW-1185">Reference proteome</keyword>
<sequence>NVTFVEELAAVQGEIDKLVAQGVNIIIALGHSGFAVDLHLAAHLKHVDIVVGGHTNTFLYNAPSTEVPADLYPTLVLNVHDQRQVLVVQDYAYGKYLGELHVTFNDLGDVIRWSGNPVLLDNSVAKDKETEQLLQSYLPQVDKMKRTIVGRAQVELNADRVLCRTTECNLGNMVTDSFVHQHLQHMDVDSWASVGIAVVNAGSFRASINKGDITIEDVVFVQPFRNTVSVMEILGQTLLDMLEYGASKWTQNRDEAFGGFLQVSGLQITYDIGRPVGERVVEVLALCTKCPVPKLEPLIPQKAYNVLASSFIINGGDGYHMLPASTIRVVDI</sequence>
<evidence type="ECO:0000313" key="9">
    <source>
        <dbReference type="EMBL" id="CAG5115172.1"/>
    </source>
</evidence>
<keyword evidence="6 7" id="KW-0378">Hydrolase</keyword>
<evidence type="ECO:0000256" key="1">
    <source>
        <dbReference type="ARBA" id="ARBA00000815"/>
    </source>
</evidence>
<name>A0A8S3YII0_9EUPU</name>
<feature type="non-terminal residue" evidence="9">
    <location>
        <position position="1"/>
    </location>
</feature>
<dbReference type="GO" id="GO:0005886">
    <property type="term" value="C:plasma membrane"/>
    <property type="evidence" value="ECO:0007669"/>
    <property type="project" value="TreeGrafter"/>
</dbReference>
<dbReference type="GO" id="GO:0008253">
    <property type="term" value="F:5'-nucleotidase activity"/>
    <property type="evidence" value="ECO:0007669"/>
    <property type="project" value="UniProtKB-EC"/>
</dbReference>
<evidence type="ECO:0000256" key="2">
    <source>
        <dbReference type="ARBA" id="ARBA00006654"/>
    </source>
</evidence>
<dbReference type="AlphaFoldDB" id="A0A8S3YII0"/>
<gene>
    <name evidence="9" type="ORF">CUNI_LOCUS730</name>
</gene>
<dbReference type="OrthoDB" id="7722975at2759"/>
<keyword evidence="5 7" id="KW-0547">Nucleotide-binding</keyword>
<evidence type="ECO:0000256" key="4">
    <source>
        <dbReference type="ARBA" id="ARBA00022723"/>
    </source>
</evidence>